<keyword evidence="1" id="KW-0175">Coiled coil</keyword>
<evidence type="ECO:0000313" key="2">
    <source>
        <dbReference type="EMBL" id="KZR96060.1"/>
    </source>
</evidence>
<reference evidence="2 3" key="1">
    <citation type="submission" date="2016-03" db="EMBL/GenBank/DDBJ databases">
        <title>EvidentialGene: Evidence-directed Construction of Genes on Genomes.</title>
        <authorList>
            <person name="Gilbert D.G."/>
            <person name="Choi J.-H."/>
            <person name="Mockaitis K."/>
            <person name="Colbourne J."/>
            <person name="Pfrender M."/>
        </authorList>
    </citation>
    <scope>NUCLEOTIDE SEQUENCE [LARGE SCALE GENOMIC DNA]</scope>
    <source>
        <strain evidence="2 3">Xinb3</strain>
        <tissue evidence="2">Complete organism</tissue>
    </source>
</reference>
<dbReference type="AlphaFoldDB" id="A0A162BQ72"/>
<dbReference type="Proteomes" id="UP000076858">
    <property type="component" value="Unassembled WGS sequence"/>
</dbReference>
<feature type="coiled-coil region" evidence="1">
    <location>
        <begin position="1"/>
        <end position="28"/>
    </location>
</feature>
<proteinExistence type="predicted"/>
<protein>
    <submittedName>
        <fullName evidence="2">Uncharacterized protein</fullName>
    </submittedName>
</protein>
<comment type="caution">
    <text evidence="2">The sequence shown here is derived from an EMBL/GenBank/DDBJ whole genome shotgun (WGS) entry which is preliminary data.</text>
</comment>
<dbReference type="EMBL" id="LRGB01026244">
    <property type="protein sequence ID" value="KZR96060.1"/>
    <property type="molecule type" value="Genomic_DNA"/>
</dbReference>
<keyword evidence="3" id="KW-1185">Reference proteome</keyword>
<accession>A0A162BQ72</accession>
<gene>
    <name evidence="2" type="ORF">APZ42_009820</name>
</gene>
<sequence>ISTQESKIQRLEERLVDYKQKEAFYIEAESSANSRTEEHTGEVSKLIEQINDLTSISQINDKSLHFELDTEQVLKQQQTIETLKKTNRVPE</sequence>
<name>A0A162BQ72_9CRUS</name>
<evidence type="ECO:0000313" key="3">
    <source>
        <dbReference type="Proteomes" id="UP000076858"/>
    </source>
</evidence>
<evidence type="ECO:0000256" key="1">
    <source>
        <dbReference type="SAM" id="Coils"/>
    </source>
</evidence>
<feature type="non-terminal residue" evidence="2">
    <location>
        <position position="1"/>
    </location>
</feature>
<organism evidence="2 3">
    <name type="scientific">Daphnia magna</name>
    <dbReference type="NCBI Taxonomy" id="35525"/>
    <lineage>
        <taxon>Eukaryota</taxon>
        <taxon>Metazoa</taxon>
        <taxon>Ecdysozoa</taxon>
        <taxon>Arthropoda</taxon>
        <taxon>Crustacea</taxon>
        <taxon>Branchiopoda</taxon>
        <taxon>Diplostraca</taxon>
        <taxon>Cladocera</taxon>
        <taxon>Anomopoda</taxon>
        <taxon>Daphniidae</taxon>
        <taxon>Daphnia</taxon>
    </lineage>
</organism>